<evidence type="ECO:0000259" key="1">
    <source>
        <dbReference type="Pfam" id="PF09077"/>
    </source>
</evidence>
<feature type="domain" description="B transposition protein C-terminal" evidence="1">
    <location>
        <begin position="234"/>
        <end position="310"/>
    </location>
</feature>
<dbReference type="EMBL" id="QRAL01000009">
    <property type="protein sequence ID" value="RSU57219.1"/>
    <property type="molecule type" value="Genomic_DNA"/>
</dbReference>
<comment type="caution">
    <text evidence="3">The sequence shown here is derived from an EMBL/GenBank/DDBJ whole genome shotgun (WGS) entry which is preliminary data.</text>
</comment>
<dbReference type="InterPro" id="IPR049945">
    <property type="entry name" value="AAA_22"/>
</dbReference>
<dbReference type="Gene3D" id="1.10.1180.10">
    <property type="entry name" value="B transposition protein, C-terminal domain"/>
    <property type="match status" value="1"/>
</dbReference>
<evidence type="ECO:0000313" key="3">
    <source>
        <dbReference type="EMBL" id="RSU57219.1"/>
    </source>
</evidence>
<dbReference type="InterPro" id="IPR036733">
    <property type="entry name" value="B_transposit_C_sf"/>
</dbReference>
<accession>A0A430BWW6</accession>
<evidence type="ECO:0000259" key="2">
    <source>
        <dbReference type="Pfam" id="PF13401"/>
    </source>
</evidence>
<dbReference type="InterPro" id="IPR052026">
    <property type="entry name" value="ExeA_AAA_ATPase_DNA-bind"/>
</dbReference>
<sequence>MIHVDTLPVDVADMIDWANGFKAMHGLSWEKFGELVDIKAGTLQPFCKGNYAGRNEDLARKIFKFKQAEESRTQHQAGIPVEPEFFECPTTLRVRAILAEAASGNMTAGGLGPGMCKTKTAQEFLGRVSPAWMITLDELTYDVGPVVRLVENAIGLKSNKNWASRVSADIIDFLRKKRALLIVDEANHASRKTLEQFRRWHDATGVGICLLGNEELITRLETGKERDAFGRLNSRISERLVQNMLEEDDIACFCDAWNIFNPGIRALLMDVALRPGSGGLRECRQIITKASVIATQDGGSLELAHVRWAYERRAIRIIR</sequence>
<dbReference type="Pfam" id="PF13401">
    <property type="entry name" value="AAA_22"/>
    <property type="match status" value="1"/>
</dbReference>
<name>A0A430BWW6_SPHYA</name>
<protein>
    <recommendedName>
        <fullName evidence="5">AAA family ATPase</fullName>
    </recommendedName>
</protein>
<gene>
    <name evidence="3" type="ORF">DAH51_10425</name>
</gene>
<evidence type="ECO:0000313" key="4">
    <source>
        <dbReference type="Proteomes" id="UP000287401"/>
    </source>
</evidence>
<dbReference type="InterPro" id="IPR009084">
    <property type="entry name" value="B_transpositn_C"/>
</dbReference>
<feature type="domain" description="ORC1/DEAH AAA+ ATPase" evidence="2">
    <location>
        <begin position="113"/>
        <end position="220"/>
    </location>
</feature>
<dbReference type="Proteomes" id="UP000287401">
    <property type="component" value="Unassembled WGS sequence"/>
</dbReference>
<dbReference type="GO" id="GO:0003677">
    <property type="term" value="F:DNA binding"/>
    <property type="evidence" value="ECO:0007669"/>
    <property type="project" value="InterPro"/>
</dbReference>
<evidence type="ECO:0008006" key="5">
    <source>
        <dbReference type="Google" id="ProtNLM"/>
    </source>
</evidence>
<dbReference type="RefSeq" id="WP_125998223.1">
    <property type="nucleotide sequence ID" value="NZ_QRAL01000009.1"/>
</dbReference>
<organism evidence="3 4">
    <name type="scientific">Sphingobium yanoikuyae</name>
    <name type="common">Sphingomonas yanoikuyae</name>
    <dbReference type="NCBI Taxonomy" id="13690"/>
    <lineage>
        <taxon>Bacteria</taxon>
        <taxon>Pseudomonadati</taxon>
        <taxon>Pseudomonadota</taxon>
        <taxon>Alphaproteobacteria</taxon>
        <taxon>Sphingomonadales</taxon>
        <taxon>Sphingomonadaceae</taxon>
        <taxon>Sphingobium</taxon>
    </lineage>
</organism>
<dbReference type="Pfam" id="PF09077">
    <property type="entry name" value="Phage-MuB_C"/>
    <property type="match status" value="1"/>
</dbReference>
<dbReference type="GO" id="GO:0006313">
    <property type="term" value="P:DNA transposition"/>
    <property type="evidence" value="ECO:0007669"/>
    <property type="project" value="InterPro"/>
</dbReference>
<dbReference type="PANTHER" id="PTHR35894:SF5">
    <property type="entry name" value="MU-LIKE PROPHAGE FLUMU DNA TRANSPOSITION PROTEIN B"/>
    <property type="match status" value="1"/>
</dbReference>
<proteinExistence type="predicted"/>
<dbReference type="AlphaFoldDB" id="A0A430BWW6"/>
<dbReference type="PANTHER" id="PTHR35894">
    <property type="entry name" value="GENERAL SECRETION PATHWAY PROTEIN A-RELATED"/>
    <property type="match status" value="1"/>
</dbReference>
<reference evidence="3 4" key="1">
    <citation type="submission" date="2018-07" db="EMBL/GenBank/DDBJ databases">
        <title>Genomic and Epidemiologic Investigation of an Indolent Hospital Outbreak.</title>
        <authorList>
            <person name="Johnson R.C."/>
            <person name="Deming C."/>
            <person name="Conlan S."/>
            <person name="Zellmer C.J."/>
            <person name="Michelin A.V."/>
            <person name="Lee-Lin S."/>
            <person name="Thomas P.J."/>
            <person name="Park M."/>
            <person name="Weingarten R.A."/>
            <person name="Less J."/>
            <person name="Dekker J.P."/>
            <person name="Frank K.M."/>
            <person name="Musser K.A."/>
            <person name="Mcquiston J.R."/>
            <person name="Henderson D.K."/>
            <person name="Lau A.F."/>
            <person name="Palmore T.N."/>
            <person name="Segre J.A."/>
        </authorList>
    </citation>
    <scope>NUCLEOTIDE SEQUENCE [LARGE SCALE GENOMIC DNA]</scope>
    <source>
        <strain evidence="3 4">SK-NIH.Env6_1116</strain>
    </source>
</reference>
<dbReference type="GO" id="GO:0016887">
    <property type="term" value="F:ATP hydrolysis activity"/>
    <property type="evidence" value="ECO:0007669"/>
    <property type="project" value="InterPro"/>
</dbReference>